<dbReference type="AlphaFoldDB" id="A0A401L259"/>
<dbReference type="CDD" id="cd06532">
    <property type="entry name" value="Glyco_transf_25"/>
    <property type="match status" value="1"/>
</dbReference>
<dbReference type="Pfam" id="PF04488">
    <property type="entry name" value="Gly_transf_sug"/>
    <property type="match status" value="1"/>
</dbReference>
<dbReference type="SUPFAM" id="SSF55729">
    <property type="entry name" value="Acyl-CoA N-acyltransferases (Nat)"/>
    <property type="match status" value="1"/>
</dbReference>
<dbReference type="InterPro" id="IPR002654">
    <property type="entry name" value="Glyco_trans_25"/>
</dbReference>
<proteinExistence type="inferred from homology"/>
<comment type="caution">
    <text evidence="6">The sequence shown here is derived from an EMBL/GenBank/DDBJ whole genome shotgun (WGS) entry which is preliminary data.</text>
</comment>
<feature type="domain" description="N-acetyltransferase" evidence="5">
    <location>
        <begin position="159"/>
        <end position="232"/>
    </location>
</feature>
<dbReference type="InterPro" id="IPR007577">
    <property type="entry name" value="GlycoTrfase_DXD_sugar-bd_CS"/>
</dbReference>
<evidence type="ECO:0000259" key="5">
    <source>
        <dbReference type="PROSITE" id="PS51186"/>
    </source>
</evidence>
<keyword evidence="4" id="KW-0472">Membrane</keyword>
<sequence>MAIEILPLTKEDIPSAVACIQKAFADDPYFHWVFNNKSGFNIHRNAASLAAHFLYGLSCNEPIFVAKYTTNTPSDKIPTDSPVVGVCWWYSPQPPSEPVPWSVWAQDWILSFRQLYNNIRFGGRGGLNVRRYWLWKARQQETHDRVWTDPRGYYFCNVIAVDSSMRGMGLGRKLVEVVSQQADREGMPCYLESSKGFPNLMIYEKLGFEMVSEIECVDGKDKCKLYYHLPLVPVLSMIRGKSRFTKYIVAAFASYIILTLLFSGTGGKYWKQDWVRIARSTLEDRALEHIQNETLGFEHIYAIGLKERTDKRDFLNLAASIAGFRVEWIDGVHPEDMSEKALLNDNLLAPSEIGCWRAHMNALSNMVQNSYSTALILEDDADWDVNIRQQLREFARGVRALTRNANTTKSAPYGTNWDILWVGGCASSAAPNETQFYAIPHDPTAPSVDHRGTWGGPLNSWKEIYPETSTRFIYRADMGCCTYGYAVTKRGAERILAALAVDRLVAAVDNSMADMCGGKDGRSQIECYAPFPNIIGTYKAAGLASKDSDIREGSDEWHEAQAWNLMYSTRLNIHRLVAGRDTVYAHILSWVIIMVVAGSNLRDDECKGLLTSVTCSPASPPPPQSDDVKLELGYYSYEDEKRPEVLSEEPEKQIGSVRLLVWMTINIVATVAIVFTNKSILSNASFRNSQVSFAAYHFTITGLTLWLASRPCCGWFEPKHVSPYRILHLVVAMCIQVIFQNLALAYSSVIFHQLARLLLTPATALLNFALFQSSIPRAAFLPLVLLCTGVGIVSYFDSLPSAKGNDTTTPEGIFFALSGVCASALYTVLVGRYHKKLEMSSMQLLLNQAPVSAAVLLCVVPWMETFPEVAAVPGSLWTSILAIEKWLMYALQSGIFACLVNLSQFYIIDAAGPVTSTVIGQLKTCVILSFALAIVLLLSYLFHLDVLPTNYETPFKDHYARTLSARDLLARPLSQDLTTIPKLIHQTWFPAGSNMSDDAQTWVRTMRSQNADWEYVLWDDETNRMLVEQYFPWFLTDYNRLPKEIHRADVVRNLYMYLFGGMYADVDTEALRPVEPLFTSHFTTLAKHNQILSSGPRKNDHDCTQRGFVGHMAHKEGLDGPAAVPNGWMASPPGHPFWLLPVIHVIENPNGNGDGSVESLTGPGALGTMLHKYYEEFKDSSVRTHVCRTVRRWSPAWDLYCGPEGSEEEVGAKADKMVVLPRQQIYPYSWADDKHPACLAAWGNPDFNPDECKRWIDVDEWPSYFITYY</sequence>
<comment type="similarity">
    <text evidence="2">Belongs to the glycosyltransferase 32 family.</text>
</comment>
<accession>A0A401L259</accession>
<evidence type="ECO:0000256" key="2">
    <source>
        <dbReference type="ARBA" id="ARBA00009003"/>
    </source>
</evidence>
<comment type="similarity">
    <text evidence="1">Belongs to the glycosyltransferase 25 family.</text>
</comment>
<dbReference type="Gene3D" id="3.90.550.20">
    <property type="match status" value="1"/>
</dbReference>
<feature type="transmembrane region" description="Helical" evidence="4">
    <location>
        <begin position="750"/>
        <end position="771"/>
    </location>
</feature>
<feature type="transmembrane region" description="Helical" evidence="4">
    <location>
        <begin position="693"/>
        <end position="713"/>
    </location>
</feature>
<organism evidence="6 7">
    <name type="scientific">Aspergillus awamori</name>
    <name type="common">Black koji mold</name>
    <dbReference type="NCBI Taxonomy" id="105351"/>
    <lineage>
        <taxon>Eukaryota</taxon>
        <taxon>Fungi</taxon>
        <taxon>Dikarya</taxon>
        <taxon>Ascomycota</taxon>
        <taxon>Pezizomycotina</taxon>
        <taxon>Eurotiomycetes</taxon>
        <taxon>Eurotiomycetidae</taxon>
        <taxon>Eurotiales</taxon>
        <taxon>Aspergillaceae</taxon>
        <taxon>Aspergillus</taxon>
    </lineage>
</organism>
<keyword evidence="7" id="KW-1185">Reference proteome</keyword>
<dbReference type="GO" id="GO:0016020">
    <property type="term" value="C:membrane"/>
    <property type="evidence" value="ECO:0007669"/>
    <property type="project" value="GOC"/>
</dbReference>
<gene>
    <name evidence="6" type="ORF">AAWM_08486</name>
</gene>
<evidence type="ECO:0000313" key="6">
    <source>
        <dbReference type="EMBL" id="GCB25601.1"/>
    </source>
</evidence>
<keyword evidence="3" id="KW-0808">Transferase</keyword>
<dbReference type="InterPro" id="IPR000182">
    <property type="entry name" value="GNAT_dom"/>
</dbReference>
<feature type="transmembrane region" description="Helical" evidence="4">
    <location>
        <begin position="844"/>
        <end position="863"/>
    </location>
</feature>
<dbReference type="GO" id="GO:0016747">
    <property type="term" value="F:acyltransferase activity, transferring groups other than amino-acyl groups"/>
    <property type="evidence" value="ECO:0007669"/>
    <property type="project" value="InterPro"/>
</dbReference>
<keyword evidence="4" id="KW-0812">Transmembrane</keyword>
<evidence type="ECO:0000256" key="1">
    <source>
        <dbReference type="ARBA" id="ARBA00006721"/>
    </source>
</evidence>
<feature type="transmembrane region" description="Helical" evidence="4">
    <location>
        <begin position="778"/>
        <end position="796"/>
    </location>
</feature>
<reference evidence="6 7" key="1">
    <citation type="submission" date="2016-09" db="EMBL/GenBank/DDBJ databases">
        <title>Aspergillus awamori IFM 58123T.</title>
        <authorList>
            <person name="Kusuya Y."/>
            <person name="Shimizu M."/>
            <person name="Takahashi H."/>
            <person name="Yaguchi T."/>
        </authorList>
    </citation>
    <scope>NUCLEOTIDE SEQUENCE [LARGE SCALE GENOMIC DNA]</scope>
    <source>
        <strain evidence="6 7">IFM 58123</strain>
    </source>
</reference>
<evidence type="ECO:0000256" key="4">
    <source>
        <dbReference type="SAM" id="Phobius"/>
    </source>
</evidence>
<protein>
    <submittedName>
        <fullName evidence="6">Solute carrier family 35 member E3</fullName>
    </submittedName>
</protein>
<feature type="transmembrane region" description="Helical" evidence="4">
    <location>
        <begin position="920"/>
        <end position="942"/>
    </location>
</feature>
<evidence type="ECO:0000313" key="7">
    <source>
        <dbReference type="Proteomes" id="UP000286921"/>
    </source>
</evidence>
<feature type="transmembrane region" description="Helical" evidence="4">
    <location>
        <begin position="812"/>
        <end position="832"/>
    </location>
</feature>
<dbReference type="InterPro" id="IPR016181">
    <property type="entry name" value="Acyl_CoA_acyltransferase"/>
</dbReference>
<dbReference type="Proteomes" id="UP000286921">
    <property type="component" value="Unassembled WGS sequence"/>
</dbReference>
<dbReference type="PANTHER" id="PTHR32385:SF23">
    <property type="entry name" value="NUCLEOTIDE-DIPHOSPHO-SUGAR TRANSFERASE"/>
    <property type="match status" value="1"/>
</dbReference>
<feature type="transmembrane region" description="Helical" evidence="4">
    <location>
        <begin position="725"/>
        <end position="744"/>
    </location>
</feature>
<dbReference type="Pfam" id="PF00583">
    <property type="entry name" value="Acetyltransf_1"/>
    <property type="match status" value="1"/>
</dbReference>
<dbReference type="InterPro" id="IPR051706">
    <property type="entry name" value="Glycosyltransferase_domain"/>
</dbReference>
<feature type="transmembrane region" description="Helical" evidence="4">
    <location>
        <begin position="659"/>
        <end position="681"/>
    </location>
</feature>
<dbReference type="GO" id="GO:0000030">
    <property type="term" value="F:mannosyltransferase activity"/>
    <property type="evidence" value="ECO:0007669"/>
    <property type="project" value="TreeGrafter"/>
</dbReference>
<keyword evidence="4" id="KW-1133">Transmembrane helix</keyword>
<dbReference type="Gene3D" id="3.40.630.30">
    <property type="match status" value="1"/>
</dbReference>
<dbReference type="EMBL" id="BDHI01000022">
    <property type="protein sequence ID" value="GCB25601.1"/>
    <property type="molecule type" value="Genomic_DNA"/>
</dbReference>
<dbReference type="InterPro" id="IPR029044">
    <property type="entry name" value="Nucleotide-diphossugar_trans"/>
</dbReference>
<evidence type="ECO:0000256" key="3">
    <source>
        <dbReference type="ARBA" id="ARBA00022679"/>
    </source>
</evidence>
<dbReference type="Pfam" id="PF01755">
    <property type="entry name" value="Glyco_transf_25"/>
    <property type="match status" value="1"/>
</dbReference>
<dbReference type="SUPFAM" id="SSF53448">
    <property type="entry name" value="Nucleotide-diphospho-sugar transferases"/>
    <property type="match status" value="1"/>
</dbReference>
<feature type="transmembrane region" description="Helical" evidence="4">
    <location>
        <begin position="886"/>
        <end position="908"/>
    </location>
</feature>
<dbReference type="PANTHER" id="PTHR32385">
    <property type="entry name" value="MANNOSYL PHOSPHORYLINOSITOL CERAMIDE SYNTHASE"/>
    <property type="match status" value="1"/>
</dbReference>
<dbReference type="PROSITE" id="PS51186">
    <property type="entry name" value="GNAT"/>
    <property type="match status" value="1"/>
</dbReference>
<dbReference type="GO" id="GO:0051999">
    <property type="term" value="P:mannosyl-inositol phosphorylceramide biosynthetic process"/>
    <property type="evidence" value="ECO:0007669"/>
    <property type="project" value="TreeGrafter"/>
</dbReference>
<feature type="transmembrane region" description="Helical" evidence="4">
    <location>
        <begin position="247"/>
        <end position="270"/>
    </location>
</feature>
<name>A0A401L259_ASPAW</name>